<gene>
    <name evidence="2" type="ORF">OS889_02050</name>
</gene>
<keyword evidence="3" id="KW-1185">Reference proteome</keyword>
<comment type="caution">
    <text evidence="2">The sequence shown here is derived from an EMBL/GenBank/DDBJ whole genome shotgun (WGS) entry which is preliminary data.</text>
</comment>
<accession>A0ABD5MCN9</accession>
<proteinExistence type="predicted"/>
<feature type="region of interest" description="Disordered" evidence="1">
    <location>
        <begin position="21"/>
        <end position="57"/>
    </location>
</feature>
<dbReference type="EMBL" id="JBGNYA010000001">
    <property type="protein sequence ID" value="MFA1609791.1"/>
    <property type="molecule type" value="Genomic_DNA"/>
</dbReference>
<evidence type="ECO:0000313" key="3">
    <source>
        <dbReference type="Proteomes" id="UP001570511"/>
    </source>
</evidence>
<name>A0ABD5MCN9_9EURY</name>
<protein>
    <submittedName>
        <fullName evidence="2">Uncharacterized protein</fullName>
    </submittedName>
</protein>
<evidence type="ECO:0000256" key="1">
    <source>
        <dbReference type="SAM" id="MobiDB-lite"/>
    </source>
</evidence>
<dbReference type="Proteomes" id="UP001570511">
    <property type="component" value="Unassembled WGS sequence"/>
</dbReference>
<dbReference type="RefSeq" id="WP_372386834.1">
    <property type="nucleotide sequence ID" value="NZ_JBGNYA010000001.1"/>
</dbReference>
<organism evidence="2 3">
    <name type="scientific">Halobellus rubicundus</name>
    <dbReference type="NCBI Taxonomy" id="2996466"/>
    <lineage>
        <taxon>Archaea</taxon>
        <taxon>Methanobacteriati</taxon>
        <taxon>Methanobacteriota</taxon>
        <taxon>Stenosarchaea group</taxon>
        <taxon>Halobacteria</taxon>
        <taxon>Halobacteriales</taxon>
        <taxon>Haloferacaceae</taxon>
        <taxon>Halobellus</taxon>
    </lineage>
</organism>
<reference evidence="2 3" key="1">
    <citation type="submission" date="2024-08" db="EMBL/GenBank/DDBJ databases">
        <title>Halobellus sp. MBLA0158 whole genome sequence.</title>
        <authorList>
            <person name="Hwang C.Y."/>
            <person name="Cho E.-S."/>
            <person name="Seo M.-J."/>
        </authorList>
    </citation>
    <scope>NUCLEOTIDE SEQUENCE [LARGE SCALE GENOMIC DNA]</scope>
    <source>
        <strain evidence="2 3">MBLA0158</strain>
    </source>
</reference>
<sequence>MSHRSRDGNLSEWADLVGASLPDSVEDADDANGRSDAVRGGEAADAFGYEFGSDADR</sequence>
<evidence type="ECO:0000313" key="2">
    <source>
        <dbReference type="EMBL" id="MFA1609791.1"/>
    </source>
</evidence>
<dbReference type="AlphaFoldDB" id="A0ABD5MCN9"/>